<keyword evidence="2" id="KW-1185">Reference proteome</keyword>
<name>A0A7W4LPN7_9GAMM</name>
<dbReference type="AlphaFoldDB" id="A0A7W4LPN7"/>
<organism evidence="1 2">
    <name type="scientific">Aquipseudomonas ullengensis</name>
    <dbReference type="NCBI Taxonomy" id="2759166"/>
    <lineage>
        <taxon>Bacteria</taxon>
        <taxon>Pseudomonadati</taxon>
        <taxon>Pseudomonadota</taxon>
        <taxon>Gammaproteobacteria</taxon>
        <taxon>Pseudomonadales</taxon>
        <taxon>Pseudomonadaceae</taxon>
        <taxon>Aquipseudomonas</taxon>
    </lineage>
</organism>
<dbReference type="Proteomes" id="UP000542720">
    <property type="component" value="Unassembled WGS sequence"/>
</dbReference>
<dbReference type="SUPFAM" id="SSF53850">
    <property type="entry name" value="Periplasmic binding protein-like II"/>
    <property type="match status" value="1"/>
</dbReference>
<gene>
    <name evidence="1" type="ORF">H3H51_18565</name>
</gene>
<protein>
    <submittedName>
        <fullName evidence="1">Transporter substrate-binding domain-containing protein</fullName>
    </submittedName>
</protein>
<dbReference type="PANTHER" id="PTHR38834">
    <property type="entry name" value="PERIPLASMIC SUBSTRATE BINDING PROTEIN FAMILY 3"/>
    <property type="match status" value="1"/>
</dbReference>
<dbReference type="PANTHER" id="PTHR38834:SF3">
    <property type="entry name" value="SOLUTE-BINDING PROTEIN FAMILY 3_N-TERMINAL DOMAIN-CONTAINING PROTEIN"/>
    <property type="match status" value="1"/>
</dbReference>
<dbReference type="Gene3D" id="3.40.190.10">
    <property type="entry name" value="Periplasmic binding protein-like II"/>
    <property type="match status" value="2"/>
</dbReference>
<dbReference type="EMBL" id="JACJUD010000007">
    <property type="protein sequence ID" value="MBB2497034.1"/>
    <property type="molecule type" value="Genomic_DNA"/>
</dbReference>
<sequence>MIRLDTSQEPPYQLMIDGQLSGLSVSVLDCIFSRLRQPHDIQLTSWKRAKHNVSTHLSEGFFSSAPDAEADAFAELSAPLLIEKWYWYALDPQILNRPPWDPQLRIGAVLGSNTLAWLETRGINVQQTVPRLEQLLQLLQRGRIDMILADQDVMSSALPTQQPALQLQQRFVRYSPLGVYFSRTYLEHNSGFLPAFNQQVQSCAPSGSPLSDLERHHLKQLVHLHLQRWGHHQTLLDSLRQNAEKPLQPADISSLDRQWREELESPQQPLIDSVRQLPASALLEGIQRQYAPLFNELFLTDQRGLIAGMSENTSDYWQGDEAKFSSVRTLKPNQLLIEPISYDGSTQSFQVQVSAPLHEPQSGDFLGVLTFGINIEAAFGDSQP</sequence>
<evidence type="ECO:0000313" key="1">
    <source>
        <dbReference type="EMBL" id="MBB2497034.1"/>
    </source>
</evidence>
<accession>A0A7W4LPN7</accession>
<reference evidence="1 2" key="1">
    <citation type="submission" date="2020-08" db="EMBL/GenBank/DDBJ databases">
        <authorList>
            <person name="Kim C.M."/>
        </authorList>
    </citation>
    <scope>NUCLEOTIDE SEQUENCE [LARGE SCALE GENOMIC DNA]</scope>
    <source>
        <strain evidence="1 2">UL070</strain>
    </source>
</reference>
<comment type="caution">
    <text evidence="1">The sequence shown here is derived from an EMBL/GenBank/DDBJ whole genome shotgun (WGS) entry which is preliminary data.</text>
</comment>
<proteinExistence type="predicted"/>
<evidence type="ECO:0000313" key="2">
    <source>
        <dbReference type="Proteomes" id="UP000542720"/>
    </source>
</evidence>